<dbReference type="PROSITE" id="PS52015">
    <property type="entry name" value="TONB_CTD"/>
    <property type="match status" value="1"/>
</dbReference>
<keyword evidence="7" id="KW-0653">Protein transport</keyword>
<organism evidence="12 13">
    <name type="scientific">Arcobacter defluvii</name>
    <dbReference type="NCBI Taxonomy" id="873191"/>
    <lineage>
        <taxon>Bacteria</taxon>
        <taxon>Pseudomonadati</taxon>
        <taxon>Campylobacterota</taxon>
        <taxon>Epsilonproteobacteria</taxon>
        <taxon>Campylobacterales</taxon>
        <taxon>Arcobacteraceae</taxon>
        <taxon>Arcobacter</taxon>
    </lineage>
</organism>
<feature type="domain" description="TonB C-terminal" evidence="11">
    <location>
        <begin position="143"/>
        <end position="236"/>
    </location>
</feature>
<evidence type="ECO:0000313" key="12">
    <source>
        <dbReference type="EMBL" id="QKF76894.1"/>
    </source>
</evidence>
<dbReference type="InterPro" id="IPR051045">
    <property type="entry name" value="TonB-dependent_transducer"/>
</dbReference>
<evidence type="ECO:0000256" key="6">
    <source>
        <dbReference type="ARBA" id="ARBA00022692"/>
    </source>
</evidence>
<evidence type="ECO:0000256" key="7">
    <source>
        <dbReference type="ARBA" id="ARBA00022927"/>
    </source>
</evidence>
<protein>
    <submittedName>
        <fullName evidence="12">Energy transduction protein TonB</fullName>
    </submittedName>
</protein>
<keyword evidence="3" id="KW-0813">Transport</keyword>
<evidence type="ECO:0000256" key="9">
    <source>
        <dbReference type="ARBA" id="ARBA00023136"/>
    </source>
</evidence>
<sequence length="236" mass="27104">MENKKSLLVILTLTISAHLLLFANLKVTEEVELPAEPPAQVTKINLQNVVLKKPEPVVEPVIEKPVEIKPLPKTESKNKIKQVKKKEHHKKEKKVEKKVEKKIEEIKEVKQEIKEVIPLESSSDIKSVKKDIDPSLKDALENEYLAKIRMLIEKNKIYPKSAKRLNQMGKVHVCFVVSKDGQIKNIRIVKKSSFEKLDEAAIEILTKISNFEPIPEKLNKNSWEITVPIVYQITRS</sequence>
<dbReference type="RefSeq" id="WP_129010964.1">
    <property type="nucleotide sequence ID" value="NZ_CP053835.1"/>
</dbReference>
<evidence type="ECO:0000259" key="11">
    <source>
        <dbReference type="PROSITE" id="PS52015"/>
    </source>
</evidence>
<comment type="subcellular location">
    <subcellularLocation>
        <location evidence="1">Cell inner membrane</location>
        <topology evidence="1">Single-pass membrane protein</topology>
        <orientation evidence="1">Periplasmic side</orientation>
    </subcellularLocation>
</comment>
<evidence type="ECO:0000256" key="1">
    <source>
        <dbReference type="ARBA" id="ARBA00004383"/>
    </source>
</evidence>
<keyword evidence="6" id="KW-0812">Transmembrane</keyword>
<dbReference type="PRINTS" id="PR01374">
    <property type="entry name" value="TONBPROTEIN"/>
</dbReference>
<keyword evidence="5" id="KW-0997">Cell inner membrane</keyword>
<gene>
    <name evidence="12" type="primary">tonB2</name>
    <name evidence="12" type="ORF">ADFLV_0849</name>
</gene>
<evidence type="ECO:0000313" key="13">
    <source>
        <dbReference type="Proteomes" id="UP000503313"/>
    </source>
</evidence>
<dbReference type="EMBL" id="CP053835">
    <property type="protein sequence ID" value="QKF76894.1"/>
    <property type="molecule type" value="Genomic_DNA"/>
</dbReference>
<dbReference type="GO" id="GO:0031992">
    <property type="term" value="F:energy transducer activity"/>
    <property type="evidence" value="ECO:0007669"/>
    <property type="project" value="InterPro"/>
</dbReference>
<evidence type="ECO:0000256" key="10">
    <source>
        <dbReference type="SAM" id="Coils"/>
    </source>
</evidence>
<accession>A0AAE7E6U6</accession>
<evidence type="ECO:0000256" key="8">
    <source>
        <dbReference type="ARBA" id="ARBA00022989"/>
    </source>
</evidence>
<dbReference type="GO" id="GO:0030288">
    <property type="term" value="C:outer membrane-bounded periplasmic space"/>
    <property type="evidence" value="ECO:0007669"/>
    <property type="project" value="InterPro"/>
</dbReference>
<keyword evidence="4" id="KW-1003">Cell membrane</keyword>
<reference evidence="12 13" key="1">
    <citation type="submission" date="2020-05" db="EMBL/GenBank/DDBJ databases">
        <title>Complete genome sequencing of Campylobacter and Arcobacter type strains.</title>
        <authorList>
            <person name="Miller W.G."/>
            <person name="Yee E."/>
        </authorList>
    </citation>
    <scope>NUCLEOTIDE SEQUENCE [LARGE SCALE GENOMIC DNA]</scope>
    <source>
        <strain evidence="12 13">LMG 25694</strain>
    </source>
</reference>
<evidence type="ECO:0000256" key="4">
    <source>
        <dbReference type="ARBA" id="ARBA00022475"/>
    </source>
</evidence>
<keyword evidence="8" id="KW-1133">Transmembrane helix</keyword>
<dbReference type="InterPro" id="IPR003538">
    <property type="entry name" value="TonB"/>
</dbReference>
<dbReference type="AlphaFoldDB" id="A0AAE7E6U6"/>
<dbReference type="PANTHER" id="PTHR33446">
    <property type="entry name" value="PROTEIN TONB-RELATED"/>
    <property type="match status" value="1"/>
</dbReference>
<dbReference type="GO" id="GO:0098797">
    <property type="term" value="C:plasma membrane protein complex"/>
    <property type="evidence" value="ECO:0007669"/>
    <property type="project" value="TreeGrafter"/>
</dbReference>
<keyword evidence="9" id="KW-0472">Membrane</keyword>
<evidence type="ECO:0000256" key="2">
    <source>
        <dbReference type="ARBA" id="ARBA00006555"/>
    </source>
</evidence>
<dbReference type="GO" id="GO:0015031">
    <property type="term" value="P:protein transport"/>
    <property type="evidence" value="ECO:0007669"/>
    <property type="project" value="UniProtKB-KW"/>
</dbReference>
<feature type="coiled-coil region" evidence="10">
    <location>
        <begin position="85"/>
        <end position="116"/>
    </location>
</feature>
<keyword evidence="13" id="KW-1185">Reference proteome</keyword>
<dbReference type="Proteomes" id="UP000503313">
    <property type="component" value="Chromosome"/>
</dbReference>
<dbReference type="PANTHER" id="PTHR33446:SF2">
    <property type="entry name" value="PROTEIN TONB"/>
    <property type="match status" value="1"/>
</dbReference>
<dbReference type="Pfam" id="PF03544">
    <property type="entry name" value="TonB_C"/>
    <property type="match status" value="1"/>
</dbReference>
<dbReference type="Gene3D" id="3.30.1150.10">
    <property type="match status" value="1"/>
</dbReference>
<dbReference type="GO" id="GO:0015891">
    <property type="term" value="P:siderophore transport"/>
    <property type="evidence" value="ECO:0007669"/>
    <property type="project" value="InterPro"/>
</dbReference>
<dbReference type="GO" id="GO:0055085">
    <property type="term" value="P:transmembrane transport"/>
    <property type="evidence" value="ECO:0007669"/>
    <property type="project" value="InterPro"/>
</dbReference>
<dbReference type="SUPFAM" id="SSF74653">
    <property type="entry name" value="TolA/TonB C-terminal domain"/>
    <property type="match status" value="1"/>
</dbReference>
<comment type="similarity">
    <text evidence="2">Belongs to the TonB family.</text>
</comment>
<keyword evidence="10" id="KW-0175">Coiled coil</keyword>
<dbReference type="KEGG" id="adz:ADFLV_0849"/>
<dbReference type="NCBIfam" id="TIGR01352">
    <property type="entry name" value="tonB_Cterm"/>
    <property type="match status" value="1"/>
</dbReference>
<proteinExistence type="inferred from homology"/>
<name>A0AAE7E6U6_9BACT</name>
<evidence type="ECO:0000256" key="5">
    <source>
        <dbReference type="ARBA" id="ARBA00022519"/>
    </source>
</evidence>
<evidence type="ECO:0000256" key="3">
    <source>
        <dbReference type="ARBA" id="ARBA00022448"/>
    </source>
</evidence>
<dbReference type="InterPro" id="IPR006260">
    <property type="entry name" value="TonB/TolA_C"/>
</dbReference>
<dbReference type="InterPro" id="IPR037682">
    <property type="entry name" value="TonB_C"/>
</dbReference>